<comment type="caution">
    <text evidence="3">The sequence shown here is derived from an EMBL/GenBank/DDBJ whole genome shotgun (WGS) entry which is preliminary data.</text>
</comment>
<feature type="transmembrane region" description="Helical" evidence="2">
    <location>
        <begin position="7"/>
        <end position="27"/>
    </location>
</feature>
<sequence>MQIFRNKLIIIGLIFVVLMLGLYFSGFDKSGWLKFNRNNNDNNIDSQIEKLFAFKMVRTDLTPAFNEKYRNEMTVYKDTVLESPEKFNFNAFMGAAMVKYTVGDYDGARDLWLYVNQIRPSSSPSFYNLGNLYADIYKNCAEAEKYFKIATTNDPNEIAYLRNIFDFYNTKCPNKPLAEAALKKALAIKSDSVDFMVLSAEFYRDQGNKEEAIKYYEQAIKLSPQNQALKDEYNKFKSGN</sequence>
<dbReference type="SUPFAM" id="SSF48452">
    <property type="entry name" value="TPR-like"/>
    <property type="match status" value="1"/>
</dbReference>
<dbReference type="InterPro" id="IPR011990">
    <property type="entry name" value="TPR-like_helical_dom_sf"/>
</dbReference>
<feature type="repeat" description="TPR" evidence="1">
    <location>
        <begin position="193"/>
        <end position="226"/>
    </location>
</feature>
<dbReference type="Pfam" id="PF13181">
    <property type="entry name" value="TPR_8"/>
    <property type="match status" value="1"/>
</dbReference>
<protein>
    <submittedName>
        <fullName evidence="3">Uncharacterized protein</fullName>
    </submittedName>
</protein>
<dbReference type="Gene3D" id="1.25.40.10">
    <property type="entry name" value="Tetratricopeptide repeat domain"/>
    <property type="match status" value="1"/>
</dbReference>
<dbReference type="AlphaFoldDB" id="A0A1G1YIU8"/>
<dbReference type="EMBL" id="MHIM01000038">
    <property type="protein sequence ID" value="OGY51397.1"/>
    <property type="molecule type" value="Genomic_DNA"/>
</dbReference>
<keyword evidence="1" id="KW-0802">TPR repeat</keyword>
<keyword evidence="2" id="KW-1133">Transmembrane helix</keyword>
<organism evidence="3 4">
    <name type="scientific">Candidatus Buchananbacteria bacterium RIFCSPLOWO2_01_FULL_39_33</name>
    <dbReference type="NCBI Taxonomy" id="1797543"/>
    <lineage>
        <taxon>Bacteria</taxon>
        <taxon>Candidatus Buchananiibacteriota</taxon>
    </lineage>
</organism>
<dbReference type="PANTHER" id="PTHR44216:SF3">
    <property type="entry name" value="PROTEIN O-MANNOSYL-TRANSFERASE TMTC2"/>
    <property type="match status" value="1"/>
</dbReference>
<keyword evidence="2" id="KW-0812">Transmembrane</keyword>
<dbReference type="PROSITE" id="PS50293">
    <property type="entry name" value="TPR_REGION"/>
    <property type="match status" value="1"/>
</dbReference>
<dbReference type="Proteomes" id="UP000177376">
    <property type="component" value="Unassembled WGS sequence"/>
</dbReference>
<dbReference type="GO" id="GO:0000030">
    <property type="term" value="F:mannosyltransferase activity"/>
    <property type="evidence" value="ECO:0007669"/>
    <property type="project" value="TreeGrafter"/>
</dbReference>
<dbReference type="PANTHER" id="PTHR44216">
    <property type="entry name" value="PROTEIN O-MANNOSYL-TRANSFERASE TMTC2"/>
    <property type="match status" value="1"/>
</dbReference>
<reference evidence="3 4" key="1">
    <citation type="journal article" date="2016" name="Nat. Commun.">
        <title>Thousands of microbial genomes shed light on interconnected biogeochemical processes in an aquifer system.</title>
        <authorList>
            <person name="Anantharaman K."/>
            <person name="Brown C.T."/>
            <person name="Hug L.A."/>
            <person name="Sharon I."/>
            <person name="Castelle C.J."/>
            <person name="Probst A.J."/>
            <person name="Thomas B.C."/>
            <person name="Singh A."/>
            <person name="Wilkins M.J."/>
            <person name="Karaoz U."/>
            <person name="Brodie E.L."/>
            <person name="Williams K.H."/>
            <person name="Hubbard S.S."/>
            <person name="Banfield J.F."/>
        </authorList>
    </citation>
    <scope>NUCLEOTIDE SEQUENCE [LARGE SCALE GENOMIC DNA]</scope>
</reference>
<dbReference type="GO" id="GO:0035269">
    <property type="term" value="P:protein O-linked glycosylation via mannose"/>
    <property type="evidence" value="ECO:0007669"/>
    <property type="project" value="TreeGrafter"/>
</dbReference>
<evidence type="ECO:0000256" key="2">
    <source>
        <dbReference type="SAM" id="Phobius"/>
    </source>
</evidence>
<accession>A0A1G1YIU8</accession>
<evidence type="ECO:0000256" key="1">
    <source>
        <dbReference type="PROSITE-ProRule" id="PRU00339"/>
    </source>
</evidence>
<dbReference type="InterPro" id="IPR019734">
    <property type="entry name" value="TPR_rpt"/>
</dbReference>
<evidence type="ECO:0000313" key="3">
    <source>
        <dbReference type="EMBL" id="OGY51397.1"/>
    </source>
</evidence>
<dbReference type="SMART" id="SM00028">
    <property type="entry name" value="TPR"/>
    <property type="match status" value="2"/>
</dbReference>
<name>A0A1G1YIU8_9BACT</name>
<proteinExistence type="predicted"/>
<dbReference type="InterPro" id="IPR052384">
    <property type="entry name" value="TMTC_O-mannosyltransferase"/>
</dbReference>
<gene>
    <name evidence="3" type="ORF">A3A02_00545</name>
</gene>
<evidence type="ECO:0000313" key="4">
    <source>
        <dbReference type="Proteomes" id="UP000177376"/>
    </source>
</evidence>
<dbReference type="PROSITE" id="PS50005">
    <property type="entry name" value="TPR"/>
    <property type="match status" value="1"/>
</dbReference>
<keyword evidence="2" id="KW-0472">Membrane</keyword>